<feature type="transmembrane region" description="Helical" evidence="1">
    <location>
        <begin position="182"/>
        <end position="202"/>
    </location>
</feature>
<gene>
    <name evidence="2" type="ORF">E3A20_01290</name>
</gene>
<evidence type="ECO:0000256" key="1">
    <source>
        <dbReference type="SAM" id="Phobius"/>
    </source>
</evidence>
<keyword evidence="3" id="KW-1185">Reference proteome</keyword>
<comment type="caution">
    <text evidence="2">The sequence shown here is derived from an EMBL/GenBank/DDBJ whole genome shotgun (WGS) entry which is preliminary data.</text>
</comment>
<keyword evidence="1" id="KW-1133">Transmembrane helix</keyword>
<keyword evidence="1" id="KW-0812">Transmembrane</keyword>
<evidence type="ECO:0000313" key="3">
    <source>
        <dbReference type="Proteomes" id="UP000321083"/>
    </source>
</evidence>
<dbReference type="Proteomes" id="UP000321083">
    <property type="component" value="Unassembled WGS sequence"/>
</dbReference>
<reference evidence="2 3" key="2">
    <citation type="submission" date="2019-08" db="EMBL/GenBank/DDBJ databases">
        <authorList>
            <person name="Henke P."/>
        </authorList>
    </citation>
    <scope>NUCLEOTIDE SEQUENCE [LARGE SCALE GENOMIC DNA]</scope>
    <source>
        <strain evidence="2">Phe10_nw2017</strain>
    </source>
</reference>
<sequence length="215" mass="24524">MSLRILCFADELAIEWIRDAFQEQSLEIALLDGPVDREDIVLDIEARVSEFYQIAPWWNVGLIPPSVAARYVVTDSLAVAQVVCRLFSKRPVEVLLLSPGDTLPVEHAAFLSFDPTAHDAVSLKKLLREWRDIRLRSLAAKKRNHLLVGVWITLVPAVASGIGEFLGSFLNDHFGCKLYRSLGILLYVFLVAAVCLLLYLIWRWATRRWRSRTHR</sequence>
<accession>A0A5C6ME75</accession>
<organism evidence="2 3">
    <name type="scientific">Planctomyces bekefii</name>
    <dbReference type="NCBI Taxonomy" id="1653850"/>
    <lineage>
        <taxon>Bacteria</taxon>
        <taxon>Pseudomonadati</taxon>
        <taxon>Planctomycetota</taxon>
        <taxon>Planctomycetia</taxon>
        <taxon>Planctomycetales</taxon>
        <taxon>Planctomycetaceae</taxon>
        <taxon>Planctomyces</taxon>
    </lineage>
</organism>
<dbReference type="AlphaFoldDB" id="A0A5C6ME75"/>
<evidence type="ECO:0000313" key="2">
    <source>
        <dbReference type="EMBL" id="TWW12498.1"/>
    </source>
</evidence>
<dbReference type="EMBL" id="SRHE01000010">
    <property type="protein sequence ID" value="TWW12498.1"/>
    <property type="molecule type" value="Genomic_DNA"/>
</dbReference>
<feature type="transmembrane region" description="Helical" evidence="1">
    <location>
        <begin position="146"/>
        <end position="170"/>
    </location>
</feature>
<proteinExistence type="predicted"/>
<keyword evidence="1" id="KW-0472">Membrane</keyword>
<name>A0A5C6ME75_9PLAN</name>
<reference evidence="2 3" key="1">
    <citation type="submission" date="2019-08" db="EMBL/GenBank/DDBJ databases">
        <title>100 year-old enigma solved: identification of Planctomyces bekefii, the type genus and species of the phylum Planctomycetes.</title>
        <authorList>
            <person name="Svetlana D.N."/>
            <person name="Overmann J."/>
        </authorList>
    </citation>
    <scope>NUCLEOTIDE SEQUENCE [LARGE SCALE GENOMIC DNA]</scope>
    <source>
        <strain evidence="2">Phe10_nw2017</strain>
    </source>
</reference>
<protein>
    <submittedName>
        <fullName evidence="2">Uncharacterized protein</fullName>
    </submittedName>
</protein>